<accession>A0ABV5XKA6</accession>
<proteinExistence type="predicted"/>
<feature type="transmembrane region" description="Helical" evidence="1">
    <location>
        <begin position="9"/>
        <end position="29"/>
    </location>
</feature>
<feature type="transmembrane region" description="Helical" evidence="1">
    <location>
        <begin position="35"/>
        <end position="55"/>
    </location>
</feature>
<dbReference type="RefSeq" id="WP_206492286.1">
    <property type="nucleotide sequence ID" value="NZ_JBHMAS010000055.1"/>
</dbReference>
<keyword evidence="1" id="KW-0472">Membrane</keyword>
<comment type="caution">
    <text evidence="2">The sequence shown here is derived from an EMBL/GenBank/DDBJ whole genome shotgun (WGS) entry which is preliminary data.</text>
</comment>
<keyword evidence="1" id="KW-1133">Transmembrane helix</keyword>
<dbReference type="EMBL" id="JBHMAS010000055">
    <property type="protein sequence ID" value="MFB9782890.1"/>
    <property type="molecule type" value="Genomic_DNA"/>
</dbReference>
<evidence type="ECO:0000313" key="3">
    <source>
        <dbReference type="Proteomes" id="UP001589587"/>
    </source>
</evidence>
<protein>
    <submittedName>
        <fullName evidence="2">Uncharacterized protein</fullName>
    </submittedName>
</protein>
<gene>
    <name evidence="2" type="ORF">ACFFQ6_24585</name>
</gene>
<organism evidence="2 3">
    <name type="scientific">Rhodococcus baikonurensis</name>
    <dbReference type="NCBI Taxonomy" id="172041"/>
    <lineage>
        <taxon>Bacteria</taxon>
        <taxon>Bacillati</taxon>
        <taxon>Actinomycetota</taxon>
        <taxon>Actinomycetes</taxon>
        <taxon>Mycobacteriales</taxon>
        <taxon>Nocardiaceae</taxon>
        <taxon>Rhodococcus</taxon>
        <taxon>Rhodococcus erythropolis group</taxon>
    </lineage>
</organism>
<dbReference type="Proteomes" id="UP001589587">
    <property type="component" value="Unassembled WGS sequence"/>
</dbReference>
<sequence>MITNRIHHAAARLIGVVAALGGVLGVLTLADAVSIPMLALVLMLVSGATVLAAVLSKPLREGRRAGFVNRIADGSLIWLALATNLTALWSLTAYLTLTLVAALCLVTRIALHSRIERDSSILAQLNSTRSIAIMK</sequence>
<reference evidence="2 3" key="1">
    <citation type="submission" date="2024-09" db="EMBL/GenBank/DDBJ databases">
        <authorList>
            <person name="Sun Q."/>
            <person name="Mori K."/>
        </authorList>
    </citation>
    <scope>NUCLEOTIDE SEQUENCE [LARGE SCALE GENOMIC DNA]</scope>
    <source>
        <strain evidence="2 3">JCM 11411</strain>
    </source>
</reference>
<keyword evidence="1" id="KW-0812">Transmembrane</keyword>
<keyword evidence="3" id="KW-1185">Reference proteome</keyword>
<evidence type="ECO:0000256" key="1">
    <source>
        <dbReference type="SAM" id="Phobius"/>
    </source>
</evidence>
<name>A0ABV5XKA6_9NOCA</name>
<evidence type="ECO:0000313" key="2">
    <source>
        <dbReference type="EMBL" id="MFB9782890.1"/>
    </source>
</evidence>